<dbReference type="Proteomes" id="UP000774617">
    <property type="component" value="Unassembled WGS sequence"/>
</dbReference>
<comment type="caution">
    <text evidence="1">The sequence shown here is derived from an EMBL/GenBank/DDBJ whole genome shotgun (WGS) entry which is preliminary data.</text>
</comment>
<sequence length="282" mass="31040">MIPLAGRLTVRHFPHNTPFMASARDWVWRAVGCGRHPSEPALDRTRTRDVSKWLLVDVFFSHSSLLPRFPADVRRIYTGRGAMYGFLRTHCMCSPGVLCAPRRRRRTMASSTRRSSVVGSVSYVIDAGGSRAQRAKTRERAATVLRRGSRAARPERTLFLGSHAFFSPGGRAQEGRSRQAISSYVRASQVSDTTVGRLPLVSSRWRGRSRTAACLAVKQKSPHGITADGQATACGGHAYLVPLLRRKVAEARQAAGKGLFSARWARRVEAARNSAMDASVPQ</sequence>
<name>A0ABQ8GFE3_9PEZI</name>
<proteinExistence type="predicted"/>
<dbReference type="EMBL" id="JAGTJR010000009">
    <property type="protein sequence ID" value="KAH7054356.1"/>
    <property type="molecule type" value="Genomic_DNA"/>
</dbReference>
<evidence type="ECO:0000313" key="2">
    <source>
        <dbReference type="Proteomes" id="UP000774617"/>
    </source>
</evidence>
<reference evidence="1 2" key="1">
    <citation type="journal article" date="2021" name="Nat. Commun.">
        <title>Genetic determinants of endophytism in the Arabidopsis root mycobiome.</title>
        <authorList>
            <person name="Mesny F."/>
            <person name="Miyauchi S."/>
            <person name="Thiergart T."/>
            <person name="Pickel B."/>
            <person name="Atanasova L."/>
            <person name="Karlsson M."/>
            <person name="Huettel B."/>
            <person name="Barry K.W."/>
            <person name="Haridas S."/>
            <person name="Chen C."/>
            <person name="Bauer D."/>
            <person name="Andreopoulos W."/>
            <person name="Pangilinan J."/>
            <person name="LaButti K."/>
            <person name="Riley R."/>
            <person name="Lipzen A."/>
            <person name="Clum A."/>
            <person name="Drula E."/>
            <person name="Henrissat B."/>
            <person name="Kohler A."/>
            <person name="Grigoriev I.V."/>
            <person name="Martin F.M."/>
            <person name="Hacquard S."/>
        </authorList>
    </citation>
    <scope>NUCLEOTIDE SEQUENCE [LARGE SCALE GENOMIC DNA]</scope>
    <source>
        <strain evidence="1 2">MPI-SDFR-AT-0080</strain>
    </source>
</reference>
<evidence type="ECO:0000313" key="1">
    <source>
        <dbReference type="EMBL" id="KAH7054356.1"/>
    </source>
</evidence>
<gene>
    <name evidence="1" type="ORF">B0J12DRAFT_450837</name>
</gene>
<organism evidence="1 2">
    <name type="scientific">Macrophomina phaseolina</name>
    <dbReference type="NCBI Taxonomy" id="35725"/>
    <lineage>
        <taxon>Eukaryota</taxon>
        <taxon>Fungi</taxon>
        <taxon>Dikarya</taxon>
        <taxon>Ascomycota</taxon>
        <taxon>Pezizomycotina</taxon>
        <taxon>Dothideomycetes</taxon>
        <taxon>Dothideomycetes incertae sedis</taxon>
        <taxon>Botryosphaeriales</taxon>
        <taxon>Botryosphaeriaceae</taxon>
        <taxon>Macrophomina</taxon>
    </lineage>
</organism>
<protein>
    <submittedName>
        <fullName evidence="1">Uncharacterized protein</fullName>
    </submittedName>
</protein>
<keyword evidence="2" id="KW-1185">Reference proteome</keyword>
<accession>A0ABQ8GFE3</accession>